<organism evidence="1">
    <name type="scientific">Athelia psychrophila</name>
    <dbReference type="NCBI Taxonomy" id="1759441"/>
    <lineage>
        <taxon>Eukaryota</taxon>
        <taxon>Fungi</taxon>
        <taxon>Dikarya</taxon>
        <taxon>Basidiomycota</taxon>
        <taxon>Agaricomycotina</taxon>
        <taxon>Agaricomycetes</taxon>
        <taxon>Agaricomycetidae</taxon>
        <taxon>Atheliales</taxon>
        <taxon>Atheliaceae</taxon>
        <taxon>Athelia</taxon>
    </lineage>
</organism>
<reference evidence="1" key="1">
    <citation type="journal article" date="2016" name="Mol. Biol. Evol.">
        <title>Comparative Genomics of Early-Diverging Mushroom-Forming Fungi Provides Insights into the Origins of Lignocellulose Decay Capabilities.</title>
        <authorList>
            <person name="Nagy L.G."/>
            <person name="Riley R."/>
            <person name="Tritt A."/>
            <person name="Adam C."/>
            <person name="Daum C."/>
            <person name="Floudas D."/>
            <person name="Sun H."/>
            <person name="Yadav J.S."/>
            <person name="Pangilinan J."/>
            <person name="Larsson K.H."/>
            <person name="Matsuura K."/>
            <person name="Barry K."/>
            <person name="Labutti K."/>
            <person name="Kuo R."/>
            <person name="Ohm R.A."/>
            <person name="Bhattacharya S.S."/>
            <person name="Shirouzu T."/>
            <person name="Yoshinaga Y."/>
            <person name="Martin F.M."/>
            <person name="Grigoriev I.V."/>
            <person name="Hibbett D.S."/>
        </authorList>
    </citation>
    <scope>NUCLEOTIDE SEQUENCE [LARGE SCALE GENOMIC DNA]</scope>
    <source>
        <strain evidence="1">CBS 109695</strain>
    </source>
</reference>
<protein>
    <submittedName>
        <fullName evidence="1">Uncharacterized protein</fullName>
    </submittedName>
</protein>
<name>A0A167XIX8_9AGAM</name>
<accession>A0A167XIX8</accession>
<proteinExistence type="predicted"/>
<gene>
    <name evidence="1" type="ORF">FIBSPDRAFT_875659</name>
</gene>
<dbReference type="EMBL" id="KV417756">
    <property type="protein sequence ID" value="KZP07266.1"/>
    <property type="molecule type" value="Genomic_DNA"/>
</dbReference>
<dbReference type="AlphaFoldDB" id="A0A167XIX8"/>
<sequence length="61" mass="6903">MLRNLRTDRVMHQYVLACILLSAAHLQMGPFGRINRTLATKSVDMNQRDMELIASSTSGRL</sequence>
<evidence type="ECO:0000313" key="1">
    <source>
        <dbReference type="EMBL" id="KZP07266.1"/>
    </source>
</evidence>